<proteinExistence type="predicted"/>
<dbReference type="eggNOG" id="ENOG502ZK2P">
    <property type="taxonomic scope" value="Bacteria"/>
</dbReference>
<sequence length="140" mass="16151">MIKSQLLLDILDLIFDGLENEKNLRCQIPFLKENNQEHTGIGLFINLDADKNINDYKIPTINNSNKNVDGNPIERIDGLELINESQNILADISVHLTNGIIDCVEIWNKNGENYPKNEPNKYQLIQNWIVPEKRKTIVRN</sequence>
<keyword evidence="2" id="KW-1185">Reference proteome</keyword>
<evidence type="ECO:0000313" key="1">
    <source>
        <dbReference type="EMBL" id="KGO84564.1"/>
    </source>
</evidence>
<dbReference type="RefSeq" id="WP_026980979.1">
    <property type="nucleotide sequence ID" value="NZ_AUCZ01000027.1"/>
</dbReference>
<accession>A0A0A2LX36</accession>
<evidence type="ECO:0000313" key="2">
    <source>
        <dbReference type="Proteomes" id="UP000030121"/>
    </source>
</evidence>
<organism evidence="1 2">
    <name type="scientific">Flavobacterium suncheonense GH29-5 = DSM 17707</name>
    <dbReference type="NCBI Taxonomy" id="1121899"/>
    <lineage>
        <taxon>Bacteria</taxon>
        <taxon>Pseudomonadati</taxon>
        <taxon>Bacteroidota</taxon>
        <taxon>Flavobacteriia</taxon>
        <taxon>Flavobacteriales</taxon>
        <taxon>Flavobacteriaceae</taxon>
        <taxon>Flavobacterium</taxon>
    </lineage>
</organism>
<reference evidence="1 2" key="1">
    <citation type="submission" date="2013-09" db="EMBL/GenBank/DDBJ databases">
        <authorList>
            <person name="Zeng Z."/>
            <person name="Chen C."/>
        </authorList>
    </citation>
    <scope>NUCLEOTIDE SEQUENCE [LARGE SCALE GENOMIC DNA]</scope>
    <source>
        <strain evidence="1 2">GH29-5</strain>
    </source>
</reference>
<gene>
    <name evidence="1" type="ORF">Q764_14510</name>
</gene>
<name>A0A0A2LX36_9FLAO</name>
<dbReference type="AlphaFoldDB" id="A0A0A2LX36"/>
<comment type="caution">
    <text evidence="1">The sequence shown here is derived from an EMBL/GenBank/DDBJ whole genome shotgun (WGS) entry which is preliminary data.</text>
</comment>
<protein>
    <submittedName>
        <fullName evidence="1">Uncharacterized protein</fullName>
    </submittedName>
</protein>
<dbReference type="OrthoDB" id="982425at2"/>
<dbReference type="EMBL" id="JRLW01000092">
    <property type="protein sequence ID" value="KGO84564.1"/>
    <property type="molecule type" value="Genomic_DNA"/>
</dbReference>
<dbReference type="Proteomes" id="UP000030121">
    <property type="component" value="Unassembled WGS sequence"/>
</dbReference>